<dbReference type="AlphaFoldDB" id="A0A8J2MC34"/>
<comment type="caution">
    <text evidence="1">The sequence shown here is derived from an EMBL/GenBank/DDBJ whole genome shotgun (WGS) entry which is preliminary data.</text>
</comment>
<accession>A0A8J2MC34</accession>
<name>A0A8J2MC34_COTCN</name>
<protein>
    <submittedName>
        <fullName evidence="1">Uncharacterized protein</fullName>
    </submittedName>
</protein>
<keyword evidence="2" id="KW-1185">Reference proteome</keyword>
<gene>
    <name evidence="1" type="ORF">HICCMSTLAB_LOCUS2985</name>
</gene>
<evidence type="ECO:0000313" key="1">
    <source>
        <dbReference type="EMBL" id="CAG5079332.1"/>
    </source>
</evidence>
<dbReference type="Proteomes" id="UP000786811">
    <property type="component" value="Unassembled WGS sequence"/>
</dbReference>
<dbReference type="EMBL" id="CAJNRD030001117">
    <property type="protein sequence ID" value="CAG5079332.1"/>
    <property type="molecule type" value="Genomic_DNA"/>
</dbReference>
<sequence length="77" mass="8740">MHTKKKLREPAVGELVSKREYLLSAAGQQFSAKLAPKYSGQYTVIEKISRKIFLIQDIDGTVQRVHKLGLSLKMYCT</sequence>
<organism evidence="1 2">
    <name type="scientific">Cotesia congregata</name>
    <name type="common">Parasitoid wasp</name>
    <name type="synonym">Apanteles congregatus</name>
    <dbReference type="NCBI Taxonomy" id="51543"/>
    <lineage>
        <taxon>Eukaryota</taxon>
        <taxon>Metazoa</taxon>
        <taxon>Ecdysozoa</taxon>
        <taxon>Arthropoda</taxon>
        <taxon>Hexapoda</taxon>
        <taxon>Insecta</taxon>
        <taxon>Pterygota</taxon>
        <taxon>Neoptera</taxon>
        <taxon>Endopterygota</taxon>
        <taxon>Hymenoptera</taxon>
        <taxon>Apocrita</taxon>
        <taxon>Ichneumonoidea</taxon>
        <taxon>Braconidae</taxon>
        <taxon>Microgastrinae</taxon>
        <taxon>Cotesia</taxon>
    </lineage>
</organism>
<evidence type="ECO:0000313" key="2">
    <source>
        <dbReference type="Proteomes" id="UP000786811"/>
    </source>
</evidence>
<proteinExistence type="predicted"/>
<reference evidence="1" key="1">
    <citation type="submission" date="2021-04" db="EMBL/GenBank/DDBJ databases">
        <authorList>
            <person name="Chebbi M.A.C M."/>
        </authorList>
    </citation>
    <scope>NUCLEOTIDE SEQUENCE</scope>
</reference>
<dbReference type="OrthoDB" id="7700898at2759"/>